<keyword evidence="4" id="KW-1185">Reference proteome</keyword>
<feature type="region of interest" description="Disordered" evidence="2">
    <location>
        <begin position="311"/>
        <end position="339"/>
    </location>
</feature>
<evidence type="ECO:0000256" key="2">
    <source>
        <dbReference type="SAM" id="MobiDB-lite"/>
    </source>
</evidence>
<feature type="coiled-coil region" evidence="1">
    <location>
        <begin position="207"/>
        <end position="262"/>
    </location>
</feature>
<organism evidence="3 4">
    <name type="scientific">Bacillus phage v_B-Bak10</name>
    <dbReference type="NCBI Taxonomy" id="2094736"/>
    <lineage>
        <taxon>Viruses</taxon>
        <taxon>Duplodnaviria</taxon>
        <taxon>Heunggongvirae</taxon>
        <taxon>Uroviricota</taxon>
        <taxon>Caudoviricetes</taxon>
        <taxon>Sejongvirinae</taxon>
        <taxon>Basiliskvirus</taxon>
        <taxon>Basiliskvirus bak10</taxon>
    </lineage>
</organism>
<dbReference type="EMBL" id="MG967618">
    <property type="protein sequence ID" value="AXY83216.1"/>
    <property type="molecule type" value="Genomic_DNA"/>
</dbReference>
<name>A0A385IJZ5_9CAUD</name>
<accession>A0A385IJZ5</accession>
<evidence type="ECO:0000256" key="1">
    <source>
        <dbReference type="SAM" id="Coils"/>
    </source>
</evidence>
<evidence type="ECO:0000313" key="3">
    <source>
        <dbReference type="EMBL" id="AXY83216.1"/>
    </source>
</evidence>
<reference evidence="3 4" key="1">
    <citation type="submission" date="2018-02" db="EMBL/GenBank/DDBJ databases">
        <title>Genomic characterization of three novel Basilisk-like phages infecting Bacillus anthracis.</title>
        <authorList>
            <person name="Farlow J."/>
            <person name="Bolkvadze D."/>
            <person name="Leshkasheli L."/>
            <person name="Kusradze I."/>
            <person name="Kotorashvili A."/>
            <person name="Kotaria N."/>
            <person name="Balarjishvili N."/>
            <person name="Kvachadze L."/>
            <person name="Nikolich M."/>
            <person name="Kutateladze M."/>
        </authorList>
    </citation>
    <scope>NUCLEOTIDE SEQUENCE [LARGE SCALE GENOMIC DNA]</scope>
</reference>
<gene>
    <name evidence="3" type="ORF">vBBBak10_031</name>
</gene>
<dbReference type="Proteomes" id="UP000262714">
    <property type="component" value="Segment"/>
</dbReference>
<evidence type="ECO:0000313" key="4">
    <source>
        <dbReference type="Proteomes" id="UP000262714"/>
    </source>
</evidence>
<protein>
    <submittedName>
        <fullName evidence="3">Uncharacterized protein</fullName>
    </submittedName>
</protein>
<keyword evidence="1" id="KW-0175">Coiled coil</keyword>
<sequence>MYKIEHANVTKFELAESKDHYDFTYILASSVPNLNGWHVEAADLEAAKDTILHQPLIIVPDWDNLPTGHSLAKFPELDWDAKTIGTHIAAEIFEEDGITHLKTTARAWKIRSPKEIEQMKALHEAGALRFSMEAKYEEAGVEGTTRKAKNVQFIGSAVVDDPANPFSYSLEVANRKKQRQEQGGFKSMEFKTLEEAVAHIGGMKVKLETAEKGLETANKTVETLTKEKATLAETLETANKNVDNLTAEVKALTEEKETAAKAELASKRFTEMAEYVEYTEAEKAETAAKFGEMSEEVFGLVLETAKRNGKKDGKTEVAGVSSDTKVDLGSDNPLAFLGE</sequence>
<proteinExistence type="predicted"/>